<dbReference type="EMBL" id="CAJVQB010008411">
    <property type="protein sequence ID" value="CAG8718481.1"/>
    <property type="molecule type" value="Genomic_DNA"/>
</dbReference>
<proteinExistence type="predicted"/>
<evidence type="ECO:0000313" key="2">
    <source>
        <dbReference type="Proteomes" id="UP000789901"/>
    </source>
</evidence>
<comment type="caution">
    <text evidence="1">The sequence shown here is derived from an EMBL/GenBank/DDBJ whole genome shotgun (WGS) entry which is preliminary data.</text>
</comment>
<gene>
    <name evidence="1" type="ORF">GMARGA_LOCUS13315</name>
</gene>
<sequence>MRSIRVNFHFYDPETVGGKYKWTALMGLHNQIIEKLWQDFFSKYKLIHSKNDLADTVIDKFEIDIQNWVSTFCQPTLKTAT</sequence>
<dbReference type="Proteomes" id="UP000789901">
    <property type="component" value="Unassembled WGS sequence"/>
</dbReference>
<protein>
    <submittedName>
        <fullName evidence="1">46015_t:CDS:1</fullName>
    </submittedName>
</protein>
<organism evidence="1 2">
    <name type="scientific">Gigaspora margarita</name>
    <dbReference type="NCBI Taxonomy" id="4874"/>
    <lineage>
        <taxon>Eukaryota</taxon>
        <taxon>Fungi</taxon>
        <taxon>Fungi incertae sedis</taxon>
        <taxon>Mucoromycota</taxon>
        <taxon>Glomeromycotina</taxon>
        <taxon>Glomeromycetes</taxon>
        <taxon>Diversisporales</taxon>
        <taxon>Gigasporaceae</taxon>
        <taxon>Gigaspora</taxon>
    </lineage>
</organism>
<evidence type="ECO:0000313" key="1">
    <source>
        <dbReference type="EMBL" id="CAG8718481.1"/>
    </source>
</evidence>
<keyword evidence="2" id="KW-1185">Reference proteome</keyword>
<name>A0ABN7V2E6_GIGMA</name>
<accession>A0ABN7V2E6</accession>
<reference evidence="1 2" key="1">
    <citation type="submission" date="2021-06" db="EMBL/GenBank/DDBJ databases">
        <authorList>
            <person name="Kallberg Y."/>
            <person name="Tangrot J."/>
            <person name="Rosling A."/>
        </authorList>
    </citation>
    <scope>NUCLEOTIDE SEQUENCE [LARGE SCALE GENOMIC DNA]</scope>
    <source>
        <strain evidence="1 2">120-4 pot B 10/14</strain>
    </source>
</reference>